<sequence>MGYYSRRKHVRRAIGAVSSYAARKGASWLGKRKRTSTRMAHKNKRSRTRTRTSTKRRKSALMVSNVGKDVSYCGIFKKARFMKAKYLTGATQTYKTMAGSALQSLQGKQGLTSFPGAQLFTGADLMAIWNEMAARSIDTTNTGTYGTVLTNNNGSAKLFVHSGMWTGEFTNTSNVGVWLTIYDTVPRKDELITDSYDLTPDTSIATGLSEENFATTANEIGLGVTPFMSHGFCTQWKVIKVNKIFINPGFTHKHSIFVKQNKWIDAHTISLSPIAGGLGITAANRKGTFKGWTVFPMCMFHGTPVHSLATPTNVTAPAVQLDVIFTRTYKWQRYEPTATGYRVADTMITNMADPHTVAEDANVDTAVVQN</sequence>
<feature type="compositionally biased region" description="Basic residues" evidence="1">
    <location>
        <begin position="30"/>
        <end position="58"/>
    </location>
</feature>
<proteinExistence type="predicted"/>
<evidence type="ECO:0000313" key="2">
    <source>
        <dbReference type="EMBL" id="QNJ57233.1"/>
    </source>
</evidence>
<accession>A0A7G8LJ11</accession>
<name>A0A7G8LJ11_9VIRU</name>
<organism evidence="2">
    <name type="scientific">Cressdnaviricota sp</name>
    <dbReference type="NCBI Taxonomy" id="2748378"/>
    <lineage>
        <taxon>Viruses</taxon>
        <taxon>Monodnaviria</taxon>
        <taxon>Shotokuvirae</taxon>
        <taxon>Cressdnaviricota</taxon>
    </lineage>
</organism>
<protein>
    <submittedName>
        <fullName evidence="2">Capsid protein</fullName>
    </submittedName>
</protein>
<gene>
    <name evidence="2" type="primary">Cap</name>
</gene>
<feature type="region of interest" description="Disordered" evidence="1">
    <location>
        <begin position="29"/>
        <end position="58"/>
    </location>
</feature>
<dbReference type="EMBL" id="MT671987">
    <property type="protein sequence ID" value="QNJ57233.1"/>
    <property type="molecule type" value="Genomic_DNA"/>
</dbReference>
<evidence type="ECO:0000256" key="1">
    <source>
        <dbReference type="SAM" id="MobiDB-lite"/>
    </source>
</evidence>
<reference evidence="2" key="1">
    <citation type="submission" date="2020-06" db="EMBL/GenBank/DDBJ databases">
        <title>A dish full of viruses: viral metagenomics in chicken, pork and beef from Brazil.</title>
        <authorList>
            <person name="Cibulski S.P."/>
            <person name="Mayer F.Q."/>
            <person name="Roehe P.M."/>
        </authorList>
    </citation>
    <scope>NUCLEOTIDE SEQUENCE</scope>
    <source>
        <strain evidence="2">169P</strain>
    </source>
</reference>